<feature type="non-terminal residue" evidence="1">
    <location>
        <position position="100"/>
    </location>
</feature>
<dbReference type="GO" id="GO:0070269">
    <property type="term" value="P:pyroptotic inflammatory response"/>
    <property type="evidence" value="ECO:0007669"/>
    <property type="project" value="TreeGrafter"/>
</dbReference>
<gene>
    <name evidence="1" type="primary">Gsdma3</name>
    <name evidence="1" type="ORF">ALOBEC_R12167</name>
</gene>
<name>A0A7L4FC19_9COLU</name>
<dbReference type="EMBL" id="VWYH01001669">
    <property type="protein sequence ID" value="NXW83561.1"/>
    <property type="molecule type" value="Genomic_DNA"/>
</dbReference>
<reference evidence="1 2" key="1">
    <citation type="submission" date="2020-02" db="EMBL/GenBank/DDBJ databases">
        <title>Bird 10,000 Genomes (B10K) Project - Family phase.</title>
        <authorList>
            <person name="Zhang G."/>
        </authorList>
    </citation>
    <scope>NUCLEOTIDE SEQUENCE [LARGE SCALE GENOMIC DNA]</scope>
    <source>
        <strain evidence="1">B10K-DU-006-06</strain>
    </source>
</reference>
<dbReference type="GO" id="GO:0070273">
    <property type="term" value="F:phosphatidylinositol-4-phosphate binding"/>
    <property type="evidence" value="ECO:0007669"/>
    <property type="project" value="TreeGrafter"/>
</dbReference>
<dbReference type="PANTHER" id="PTHR16399:SF18">
    <property type="entry name" value="GASDERMIN-A"/>
    <property type="match status" value="1"/>
</dbReference>
<evidence type="ECO:0000313" key="2">
    <source>
        <dbReference type="Proteomes" id="UP000541332"/>
    </source>
</evidence>
<organism evidence="1 2">
    <name type="scientific">Pampusana beccarii</name>
    <name type="common">Western bronze ground-dove</name>
    <dbReference type="NCBI Taxonomy" id="2953425"/>
    <lineage>
        <taxon>Eukaryota</taxon>
        <taxon>Metazoa</taxon>
        <taxon>Chordata</taxon>
        <taxon>Craniata</taxon>
        <taxon>Vertebrata</taxon>
        <taxon>Euteleostomi</taxon>
        <taxon>Archelosauria</taxon>
        <taxon>Archosauria</taxon>
        <taxon>Dinosauria</taxon>
        <taxon>Saurischia</taxon>
        <taxon>Theropoda</taxon>
        <taxon>Coelurosauria</taxon>
        <taxon>Aves</taxon>
        <taxon>Neognathae</taxon>
        <taxon>Neoaves</taxon>
        <taxon>Columbimorphae</taxon>
        <taxon>Columbiformes</taxon>
        <taxon>Columbidae</taxon>
        <taxon>Pampusana</taxon>
    </lineage>
</organism>
<keyword evidence="2" id="KW-1185">Reference proteome</keyword>
<feature type="non-terminal residue" evidence="1">
    <location>
        <position position="1"/>
    </location>
</feature>
<accession>A0A7L4FC19</accession>
<dbReference type="PANTHER" id="PTHR16399">
    <property type="entry name" value="GASDERMIN"/>
    <property type="match status" value="1"/>
</dbReference>
<protein>
    <submittedName>
        <fullName evidence="1">GSDA3 protein</fullName>
    </submittedName>
</protein>
<evidence type="ECO:0000313" key="1">
    <source>
        <dbReference type="EMBL" id="NXW83561.1"/>
    </source>
</evidence>
<dbReference type="GO" id="GO:0042742">
    <property type="term" value="P:defense response to bacterium"/>
    <property type="evidence" value="ECO:0007669"/>
    <property type="project" value="TreeGrafter"/>
</dbReference>
<dbReference type="OrthoDB" id="9944616at2759"/>
<dbReference type="Proteomes" id="UP000541332">
    <property type="component" value="Unassembled WGS sequence"/>
</dbReference>
<comment type="caution">
    <text evidence="1">The sequence shown here is derived from an EMBL/GenBank/DDBJ whole genome shotgun (WGS) entry which is preliminary data.</text>
</comment>
<proteinExistence type="predicted"/>
<dbReference type="GO" id="GO:0005546">
    <property type="term" value="F:phosphatidylinositol-4,5-bisphosphate binding"/>
    <property type="evidence" value="ECO:0007669"/>
    <property type="project" value="TreeGrafter"/>
</dbReference>
<dbReference type="GO" id="GO:0001786">
    <property type="term" value="F:phosphatidylserine binding"/>
    <property type="evidence" value="ECO:0007669"/>
    <property type="project" value="TreeGrafter"/>
</dbReference>
<sequence>SAELTENQLLLLLEALEEKIVPQWLKLVRKNTNHAWLKMKVVDPALLSFPREEDQELTIALVEMSGVKLQKDGSAACTDNAFPAVAALYVSLRILSLLSN</sequence>
<dbReference type="InterPro" id="IPR007677">
    <property type="entry name" value="Gasdermin"/>
</dbReference>
<dbReference type="AlphaFoldDB" id="A0A7L4FC19"/>